<keyword evidence="2" id="KW-0231">Viral genome packaging</keyword>
<evidence type="ECO:0000313" key="3">
    <source>
        <dbReference type="EMBL" id="UOQ53068.1"/>
    </source>
</evidence>
<proteinExistence type="predicted"/>
<dbReference type="Gene3D" id="1.10.10.1400">
    <property type="entry name" value="Terminase, small subunit, N-terminal DNA-binding domain, HTH motif"/>
    <property type="match status" value="1"/>
</dbReference>
<name>A0ABY4F967_9BACT</name>
<protein>
    <submittedName>
        <fullName evidence="3">Terminase small subunit</fullName>
    </submittedName>
</protein>
<dbReference type="PANTHER" id="PTHR41328:SF2">
    <property type="entry name" value="TERMINASE SMALL SUBUNIT"/>
    <property type="match status" value="1"/>
</dbReference>
<dbReference type="Pfam" id="PF03592">
    <property type="entry name" value="Terminase_2"/>
    <property type="match status" value="1"/>
</dbReference>
<sequence>MLNPENQPTPPPVQLTTKQQRFVEEYCVDWNCTQAAIRAGYAKKNAGQEGSRLYKKVEIKSAIDARLKELSLSAGQVTKLISDIAETRLNDFLTVKEVEKKTKIPQPLAETIRLLEAQIAFDEEYAARSVEVLGLLDEAKETYLASKQQAIKHKRLEVLRHQMTLERDPEAFIMVAGPPELVKRVDLDLVKIAEAKEGNRIKSWQPSEFGIKVEMYDAAAALRDMGRVHGIFEKDNSQANAIPVINAKVEVITSGVPIARSEKEAAADV</sequence>
<gene>
    <name evidence="3" type="ORF">MUN80_25440</name>
</gene>
<dbReference type="Proteomes" id="UP000831785">
    <property type="component" value="Chromosome"/>
</dbReference>
<dbReference type="RefSeq" id="WP_244717795.1">
    <property type="nucleotide sequence ID" value="NZ_CP095049.1"/>
</dbReference>
<evidence type="ECO:0000256" key="2">
    <source>
        <dbReference type="ARBA" id="ARBA00023219"/>
    </source>
</evidence>
<reference evidence="3 4" key="1">
    <citation type="submission" date="2022-04" db="EMBL/GenBank/DDBJ databases">
        <title>Hymenobacter sp. isolated from the air.</title>
        <authorList>
            <person name="Won M."/>
            <person name="Lee C.-M."/>
            <person name="Woen H.-Y."/>
            <person name="Kwon S.-W."/>
        </authorList>
    </citation>
    <scope>NUCLEOTIDE SEQUENCE [LARGE SCALE GENOMIC DNA]</scope>
    <source>
        <strain evidence="4">5116 S-27</strain>
    </source>
</reference>
<dbReference type="InterPro" id="IPR038713">
    <property type="entry name" value="Terminase_Gp1_N_sf"/>
</dbReference>
<dbReference type="InterPro" id="IPR052404">
    <property type="entry name" value="SPP1-like_terminase"/>
</dbReference>
<accession>A0ABY4F967</accession>
<keyword evidence="4" id="KW-1185">Reference proteome</keyword>
<dbReference type="InterPro" id="IPR005335">
    <property type="entry name" value="Terminase_ssu"/>
</dbReference>
<keyword evidence="1" id="KW-1188">Viral release from host cell</keyword>
<dbReference type="EMBL" id="CP095049">
    <property type="protein sequence ID" value="UOQ53068.1"/>
    <property type="molecule type" value="Genomic_DNA"/>
</dbReference>
<dbReference type="PANTHER" id="PTHR41328">
    <property type="entry name" value="TERMINASE SMALL SUBUNIT-RELATED"/>
    <property type="match status" value="1"/>
</dbReference>
<organism evidence="3 4">
    <name type="scientific">Hymenobacter cellulosivorans</name>
    <dbReference type="NCBI Taxonomy" id="2932249"/>
    <lineage>
        <taxon>Bacteria</taxon>
        <taxon>Pseudomonadati</taxon>
        <taxon>Bacteroidota</taxon>
        <taxon>Cytophagia</taxon>
        <taxon>Cytophagales</taxon>
        <taxon>Hymenobacteraceae</taxon>
        <taxon>Hymenobacter</taxon>
    </lineage>
</organism>
<evidence type="ECO:0000256" key="1">
    <source>
        <dbReference type="ARBA" id="ARBA00022612"/>
    </source>
</evidence>
<evidence type="ECO:0000313" key="4">
    <source>
        <dbReference type="Proteomes" id="UP000831785"/>
    </source>
</evidence>